<gene>
    <name evidence="1" type="ORF">M9H77_33488</name>
</gene>
<protein>
    <submittedName>
        <fullName evidence="1">Uncharacterized protein</fullName>
    </submittedName>
</protein>
<evidence type="ECO:0000313" key="1">
    <source>
        <dbReference type="EMBL" id="KAI5647483.1"/>
    </source>
</evidence>
<dbReference type="Proteomes" id="UP001060085">
    <property type="component" value="Linkage Group LG08"/>
</dbReference>
<reference evidence="2" key="1">
    <citation type="journal article" date="2023" name="Nat. Plants">
        <title>Single-cell RNA sequencing provides a high-resolution roadmap for understanding the multicellular compartmentation of specialized metabolism.</title>
        <authorList>
            <person name="Sun S."/>
            <person name="Shen X."/>
            <person name="Li Y."/>
            <person name="Li Y."/>
            <person name="Wang S."/>
            <person name="Li R."/>
            <person name="Zhang H."/>
            <person name="Shen G."/>
            <person name="Guo B."/>
            <person name="Wei J."/>
            <person name="Xu J."/>
            <person name="St-Pierre B."/>
            <person name="Chen S."/>
            <person name="Sun C."/>
        </authorList>
    </citation>
    <scope>NUCLEOTIDE SEQUENCE [LARGE SCALE GENOMIC DNA]</scope>
</reference>
<keyword evidence="2" id="KW-1185">Reference proteome</keyword>
<sequence>MGLSSSIIINFAFIFTLILMPLTSYSIPFVVFHGIADSCKHEGVAHFTELLRNWSGSQGYCVEIGDGVWDSWFMPMAKQVSIACDKVKKISELNDGYNIVGLSQGNMVARGVIEFCDGPPVKNMVSLAGPHAGIASIPFCGSSFLCILLADIIELLVYSSFIQEHLAPANYIKIPTDIAGYEKGCKFLPKLNNEIHMNETYKKRFESLHNLVLIMFEQDEVLVPRETSLFGYFPDGSWDTVLPVEETKLYKEDWIGLKTLNEAGKVKFVNVTGHHLEISVSDIKKYVLPYLLEKNKSTTESSFLQWSPSFMDLNYWEGEEKLVLNLLDRI</sequence>
<dbReference type="EMBL" id="CM044708">
    <property type="protein sequence ID" value="KAI5647483.1"/>
    <property type="molecule type" value="Genomic_DNA"/>
</dbReference>
<evidence type="ECO:0000313" key="2">
    <source>
        <dbReference type="Proteomes" id="UP001060085"/>
    </source>
</evidence>
<proteinExistence type="predicted"/>
<comment type="caution">
    <text evidence="1">The sequence shown here is derived from an EMBL/GenBank/DDBJ whole genome shotgun (WGS) entry which is preliminary data.</text>
</comment>
<name>A0ACB9ZKA4_CATRO</name>
<accession>A0ACB9ZKA4</accession>
<organism evidence="1 2">
    <name type="scientific">Catharanthus roseus</name>
    <name type="common">Madagascar periwinkle</name>
    <name type="synonym">Vinca rosea</name>
    <dbReference type="NCBI Taxonomy" id="4058"/>
    <lineage>
        <taxon>Eukaryota</taxon>
        <taxon>Viridiplantae</taxon>
        <taxon>Streptophyta</taxon>
        <taxon>Embryophyta</taxon>
        <taxon>Tracheophyta</taxon>
        <taxon>Spermatophyta</taxon>
        <taxon>Magnoliopsida</taxon>
        <taxon>eudicotyledons</taxon>
        <taxon>Gunneridae</taxon>
        <taxon>Pentapetalae</taxon>
        <taxon>asterids</taxon>
        <taxon>lamiids</taxon>
        <taxon>Gentianales</taxon>
        <taxon>Apocynaceae</taxon>
        <taxon>Rauvolfioideae</taxon>
        <taxon>Vinceae</taxon>
        <taxon>Catharanthinae</taxon>
        <taxon>Catharanthus</taxon>
    </lineage>
</organism>